<feature type="modified residue" description="S-(dipyrrolylmethanemethyl)cysteine" evidence="7">
    <location>
        <position position="236"/>
    </location>
</feature>
<comment type="catalytic activity">
    <reaction evidence="6 7">
        <text>4 porphobilinogen + H2O = hydroxymethylbilane + 4 NH4(+)</text>
        <dbReference type="Rhea" id="RHEA:13185"/>
        <dbReference type="ChEBI" id="CHEBI:15377"/>
        <dbReference type="ChEBI" id="CHEBI:28938"/>
        <dbReference type="ChEBI" id="CHEBI:57845"/>
        <dbReference type="ChEBI" id="CHEBI:58126"/>
        <dbReference type="EC" id="2.5.1.61"/>
    </reaction>
</comment>
<sequence>MRIGTRSSPMAVAQAEKVARALRAQGVRTELVKISTSGDKWTGSLAALGGKGAFTRELDAMQVEGEFEIGVHCLKDVPGDVDLPAGLEIGAYCAREDARDAVISLNGRDLDDLRAGSVIGTSSVRRTAQLSRFWPGLKVTPIRGNANSRLSKLDGGGFDALILAVAGLERIGLEHRLTGVIDPGRMIPAVGAGVIVLTIRTHDAGSRELIAGLDDAATRAAATAERAMLRELGGHCHSPIAGHASMVDGAISLTGAVYSLDGAEMMTASATGADAAPVGREVAAALLEQGAGKVIADSAQ</sequence>
<evidence type="ECO:0000256" key="1">
    <source>
        <dbReference type="ARBA" id="ARBA00002869"/>
    </source>
</evidence>
<dbReference type="PROSITE" id="PS00533">
    <property type="entry name" value="PORPHOBILINOGEN_DEAM"/>
    <property type="match status" value="1"/>
</dbReference>
<dbReference type="Proteomes" id="UP001165079">
    <property type="component" value="Unassembled WGS sequence"/>
</dbReference>
<proteinExistence type="inferred from homology"/>
<accession>A0A9W6SQV7</accession>
<evidence type="ECO:0000256" key="5">
    <source>
        <dbReference type="ARBA" id="ARBA00023244"/>
    </source>
</evidence>
<feature type="domain" description="Porphobilinogen deaminase N-terminal" evidence="8">
    <location>
        <begin position="1"/>
        <end position="204"/>
    </location>
</feature>
<evidence type="ECO:0000256" key="6">
    <source>
        <dbReference type="ARBA" id="ARBA00048169"/>
    </source>
</evidence>
<dbReference type="GO" id="GO:0005737">
    <property type="term" value="C:cytoplasm"/>
    <property type="evidence" value="ECO:0007669"/>
    <property type="project" value="UniProtKB-UniRule"/>
</dbReference>
<comment type="cofactor">
    <cofactor evidence="7">
        <name>dipyrromethane</name>
        <dbReference type="ChEBI" id="CHEBI:60342"/>
    </cofactor>
    <text evidence="7">Binds 1 dipyrromethane group covalently.</text>
</comment>
<dbReference type="Gene3D" id="3.40.190.10">
    <property type="entry name" value="Periplasmic binding protein-like II"/>
    <property type="match status" value="2"/>
</dbReference>
<evidence type="ECO:0000313" key="11">
    <source>
        <dbReference type="Proteomes" id="UP001165079"/>
    </source>
</evidence>
<evidence type="ECO:0000259" key="9">
    <source>
        <dbReference type="Pfam" id="PF03900"/>
    </source>
</evidence>
<dbReference type="HAMAP" id="MF_00260">
    <property type="entry name" value="Porphobil_deam"/>
    <property type="match status" value="1"/>
</dbReference>
<dbReference type="EC" id="2.5.1.61" evidence="7"/>
<dbReference type="InterPro" id="IPR022419">
    <property type="entry name" value="Porphobilin_deaminase_cofac_BS"/>
</dbReference>
<evidence type="ECO:0000313" key="10">
    <source>
        <dbReference type="EMBL" id="GLZ80688.1"/>
    </source>
</evidence>
<dbReference type="InterPro" id="IPR022418">
    <property type="entry name" value="Porphobilinogen_deaminase_C"/>
</dbReference>
<dbReference type="GO" id="GO:0004418">
    <property type="term" value="F:hydroxymethylbilane synthase activity"/>
    <property type="evidence" value="ECO:0007669"/>
    <property type="project" value="UniProtKB-UniRule"/>
</dbReference>
<dbReference type="NCBIfam" id="TIGR00212">
    <property type="entry name" value="hemC"/>
    <property type="match status" value="1"/>
</dbReference>
<dbReference type="PANTHER" id="PTHR11557:SF0">
    <property type="entry name" value="PORPHOBILINOGEN DEAMINASE"/>
    <property type="match status" value="1"/>
</dbReference>
<protein>
    <recommendedName>
        <fullName evidence="7">Porphobilinogen deaminase</fullName>
        <shortName evidence="7">PBG</shortName>
        <ecNumber evidence="7">2.5.1.61</ecNumber>
    </recommendedName>
    <alternativeName>
        <fullName evidence="7">Hydroxymethylbilane synthase</fullName>
        <shortName evidence="7">HMBS</shortName>
    </alternativeName>
    <alternativeName>
        <fullName evidence="7">Pre-uroporphyrinogen synthase</fullName>
    </alternativeName>
</protein>
<dbReference type="InterPro" id="IPR022417">
    <property type="entry name" value="Porphobilin_deaminase_N"/>
</dbReference>
<gene>
    <name evidence="10" type="primary">hemC2</name>
    <name evidence="7" type="synonym">hemC</name>
    <name evidence="10" type="ORF">Afil01_54950</name>
</gene>
<organism evidence="10 11">
    <name type="scientific">Actinorhabdospora filicis</name>
    <dbReference type="NCBI Taxonomy" id="1785913"/>
    <lineage>
        <taxon>Bacteria</taxon>
        <taxon>Bacillati</taxon>
        <taxon>Actinomycetota</taxon>
        <taxon>Actinomycetes</taxon>
        <taxon>Micromonosporales</taxon>
        <taxon>Micromonosporaceae</taxon>
        <taxon>Actinorhabdospora</taxon>
    </lineage>
</organism>
<comment type="caution">
    <text evidence="10">The sequence shown here is derived from an EMBL/GenBank/DDBJ whole genome shotgun (WGS) entry which is preliminary data.</text>
</comment>
<evidence type="ECO:0000256" key="7">
    <source>
        <dbReference type="HAMAP-Rule" id="MF_00260"/>
    </source>
</evidence>
<evidence type="ECO:0000256" key="2">
    <source>
        <dbReference type="ARBA" id="ARBA00005638"/>
    </source>
</evidence>
<comment type="function">
    <text evidence="1 7">Tetrapolymerization of the monopyrrole PBG into the hydroxymethylbilane pre-uroporphyrinogen in several discrete steps.</text>
</comment>
<reference evidence="10" key="1">
    <citation type="submission" date="2023-03" db="EMBL/GenBank/DDBJ databases">
        <title>Actinorhabdospora filicis NBRC 111898.</title>
        <authorList>
            <person name="Ichikawa N."/>
            <person name="Sato H."/>
            <person name="Tonouchi N."/>
        </authorList>
    </citation>
    <scope>NUCLEOTIDE SEQUENCE</scope>
    <source>
        <strain evidence="10">NBRC 111898</strain>
    </source>
</reference>
<dbReference type="InterPro" id="IPR000860">
    <property type="entry name" value="HemC"/>
</dbReference>
<keyword evidence="11" id="KW-1185">Reference proteome</keyword>
<name>A0A9W6SQV7_9ACTN</name>
<dbReference type="AlphaFoldDB" id="A0A9W6SQV7"/>
<keyword evidence="5 7" id="KW-0627">Porphyrin biosynthesis</keyword>
<dbReference type="Pfam" id="PF03900">
    <property type="entry name" value="Porphobil_deamC"/>
    <property type="match status" value="1"/>
</dbReference>
<comment type="miscellaneous">
    <text evidence="7">The porphobilinogen subunits are added to the dipyrromethane group.</text>
</comment>
<dbReference type="Gene3D" id="3.30.160.40">
    <property type="entry name" value="Porphobilinogen deaminase, C-terminal domain"/>
    <property type="match status" value="1"/>
</dbReference>
<dbReference type="PRINTS" id="PR00151">
    <property type="entry name" value="PORPHBDMNASE"/>
</dbReference>
<dbReference type="GO" id="GO:0006782">
    <property type="term" value="P:protoporphyrinogen IX biosynthetic process"/>
    <property type="evidence" value="ECO:0007669"/>
    <property type="project" value="UniProtKB-UniRule"/>
</dbReference>
<dbReference type="PIRSF" id="PIRSF001438">
    <property type="entry name" value="4pyrrol_synth_OHMeBilane_synth"/>
    <property type="match status" value="1"/>
</dbReference>
<dbReference type="SUPFAM" id="SSF54782">
    <property type="entry name" value="Porphobilinogen deaminase (hydroxymethylbilane synthase), C-terminal domain"/>
    <property type="match status" value="1"/>
</dbReference>
<evidence type="ECO:0000256" key="3">
    <source>
        <dbReference type="ARBA" id="ARBA00011245"/>
    </source>
</evidence>
<dbReference type="SUPFAM" id="SSF53850">
    <property type="entry name" value="Periplasmic binding protein-like II"/>
    <property type="match status" value="1"/>
</dbReference>
<dbReference type="PANTHER" id="PTHR11557">
    <property type="entry name" value="PORPHOBILINOGEN DEAMINASE"/>
    <property type="match status" value="1"/>
</dbReference>
<dbReference type="Pfam" id="PF01379">
    <property type="entry name" value="Porphobil_deam"/>
    <property type="match status" value="1"/>
</dbReference>
<dbReference type="FunFam" id="3.40.190.10:FF:000005">
    <property type="entry name" value="Porphobilinogen deaminase"/>
    <property type="match status" value="1"/>
</dbReference>
<feature type="domain" description="Porphobilinogen deaminase C-terminal" evidence="9">
    <location>
        <begin position="221"/>
        <end position="287"/>
    </location>
</feature>
<comment type="similarity">
    <text evidence="2 7">Belongs to the HMBS family.</text>
</comment>
<evidence type="ECO:0000256" key="4">
    <source>
        <dbReference type="ARBA" id="ARBA00022679"/>
    </source>
</evidence>
<keyword evidence="4 7" id="KW-0808">Transferase</keyword>
<comment type="subunit">
    <text evidence="3 7">Monomer.</text>
</comment>
<dbReference type="InterPro" id="IPR036803">
    <property type="entry name" value="Porphobilinogen_deaminase_C_sf"/>
</dbReference>
<dbReference type="EMBL" id="BSTX01000004">
    <property type="protein sequence ID" value="GLZ80688.1"/>
    <property type="molecule type" value="Genomic_DNA"/>
</dbReference>
<evidence type="ECO:0000259" key="8">
    <source>
        <dbReference type="Pfam" id="PF01379"/>
    </source>
</evidence>